<reference evidence="2" key="1">
    <citation type="submission" date="2016-01" db="EMBL/GenBank/DDBJ databases">
        <title>Complete genome of Planococcus kocurri type strain.</title>
        <authorList>
            <person name="See-Too W.S."/>
        </authorList>
    </citation>
    <scope>NUCLEOTIDE SEQUENCE [LARGE SCALE GENOMIC DNA]</scope>
    <source>
        <strain evidence="2">ATCC 43650</strain>
    </source>
</reference>
<evidence type="ECO:0000313" key="2">
    <source>
        <dbReference type="EMBL" id="ALS77451.1"/>
    </source>
</evidence>
<keyword evidence="1" id="KW-0472">Membrane</keyword>
<sequence>MDTSFLFVWLVVIFGFHFLRIFLKKRFGIDKELHAGVPVNKFERWNGLLTVAAIIVIALMFQGSLERFFFWVFCIFFVGSAMQIILEWKYLKGSRKYQASLLYFSIVAVTLVVFMTLASLQVS</sequence>
<dbReference type="RefSeq" id="WP_058384131.1">
    <property type="nucleotide sequence ID" value="NZ_CP013661.2"/>
</dbReference>
<evidence type="ECO:0008006" key="4">
    <source>
        <dbReference type="Google" id="ProtNLM"/>
    </source>
</evidence>
<gene>
    <name evidence="2" type="ORF">AUO94_01805</name>
</gene>
<keyword evidence="3" id="KW-1185">Reference proteome</keyword>
<keyword evidence="1" id="KW-0812">Transmembrane</keyword>
<feature type="transmembrane region" description="Helical" evidence="1">
    <location>
        <begin position="100"/>
        <end position="120"/>
    </location>
</feature>
<feature type="transmembrane region" description="Helical" evidence="1">
    <location>
        <begin position="6"/>
        <end position="23"/>
    </location>
</feature>
<accession>A0ABM5WT83</accession>
<evidence type="ECO:0000256" key="1">
    <source>
        <dbReference type="SAM" id="Phobius"/>
    </source>
</evidence>
<dbReference type="Proteomes" id="UP000065533">
    <property type="component" value="Chromosome"/>
</dbReference>
<dbReference type="EMBL" id="CP013661">
    <property type="protein sequence ID" value="ALS77451.1"/>
    <property type="molecule type" value="Genomic_DNA"/>
</dbReference>
<dbReference type="Pfam" id="PF13789">
    <property type="entry name" value="DUF4181"/>
    <property type="match status" value="1"/>
</dbReference>
<feature type="transmembrane region" description="Helical" evidence="1">
    <location>
        <begin position="68"/>
        <end position="88"/>
    </location>
</feature>
<keyword evidence="1" id="KW-1133">Transmembrane helix</keyword>
<proteinExistence type="predicted"/>
<organism evidence="2 3">
    <name type="scientific">Planococcus kocurii</name>
    <dbReference type="NCBI Taxonomy" id="1374"/>
    <lineage>
        <taxon>Bacteria</taxon>
        <taxon>Bacillati</taxon>
        <taxon>Bacillota</taxon>
        <taxon>Bacilli</taxon>
        <taxon>Bacillales</taxon>
        <taxon>Caryophanaceae</taxon>
        <taxon>Planococcus</taxon>
    </lineage>
</organism>
<feature type="transmembrane region" description="Helical" evidence="1">
    <location>
        <begin position="44"/>
        <end position="62"/>
    </location>
</feature>
<protein>
    <recommendedName>
        <fullName evidence="4">DUF4181 domain-containing protein</fullName>
    </recommendedName>
</protein>
<evidence type="ECO:0000313" key="3">
    <source>
        <dbReference type="Proteomes" id="UP000065533"/>
    </source>
</evidence>
<name>A0ABM5WT83_9BACL</name>
<dbReference type="InterPro" id="IPR025441">
    <property type="entry name" value="DUF4181"/>
</dbReference>